<evidence type="ECO:0000313" key="16">
    <source>
        <dbReference type="Proteomes" id="UP001598130"/>
    </source>
</evidence>
<dbReference type="PROSITE" id="PS52016">
    <property type="entry name" value="TONB_DEPENDENT_REC_3"/>
    <property type="match status" value="1"/>
</dbReference>
<keyword evidence="3 11" id="KW-1134">Transmembrane beta strand</keyword>
<dbReference type="InterPro" id="IPR000531">
    <property type="entry name" value="Beta-barrel_TonB"/>
</dbReference>
<evidence type="ECO:0000256" key="2">
    <source>
        <dbReference type="ARBA" id="ARBA00022448"/>
    </source>
</evidence>
<feature type="domain" description="TonB-dependent receptor-like beta-barrel" evidence="13">
    <location>
        <begin position="287"/>
        <end position="753"/>
    </location>
</feature>
<dbReference type="Pfam" id="PF00593">
    <property type="entry name" value="TonB_dep_Rec_b-barrel"/>
    <property type="match status" value="1"/>
</dbReference>
<proteinExistence type="inferred from homology"/>
<comment type="subcellular location">
    <subcellularLocation>
        <location evidence="1 11">Cell outer membrane</location>
        <topology evidence="1 11">Multi-pass membrane protein</topology>
    </subcellularLocation>
</comment>
<evidence type="ECO:0000259" key="14">
    <source>
        <dbReference type="Pfam" id="PF07715"/>
    </source>
</evidence>
<evidence type="ECO:0000256" key="4">
    <source>
        <dbReference type="ARBA" id="ARBA00022496"/>
    </source>
</evidence>
<comment type="caution">
    <text evidence="15">The sequence shown here is derived from an EMBL/GenBank/DDBJ whole genome shotgun (WGS) entry which is preliminary data.</text>
</comment>
<evidence type="ECO:0000256" key="11">
    <source>
        <dbReference type="PROSITE-ProRule" id="PRU01360"/>
    </source>
</evidence>
<comment type="similarity">
    <text evidence="11 12">Belongs to the TonB-dependent receptor family.</text>
</comment>
<protein>
    <submittedName>
        <fullName evidence="15">TonB-dependent receptor</fullName>
    </submittedName>
</protein>
<evidence type="ECO:0000256" key="1">
    <source>
        <dbReference type="ARBA" id="ARBA00004571"/>
    </source>
</evidence>
<evidence type="ECO:0000256" key="12">
    <source>
        <dbReference type="RuleBase" id="RU003357"/>
    </source>
</evidence>
<dbReference type="PANTHER" id="PTHR32552">
    <property type="entry name" value="FERRICHROME IRON RECEPTOR-RELATED"/>
    <property type="match status" value="1"/>
</dbReference>
<sequence length="792" mass="84562">MPAASQAAAPKVAFKIPTTGLKAALVTFAIQAKVSISTGAAANCRPTGNPLVGRFNLSDGLTRLLAGTGCSFRIIDPQTIEIVRAPPRTQPLHPPQARVSPPDTAPVLVNELVVTATKRTASAGRLPYSVSVISGETIEGADARGASEIALMSPAVTVTNLGPGRNKIFIRGLSDGPLTGRAQSMVSVQLDDVRLTYNAPDPDLRLVDVERVEILRGPQGSLYGAGSMGGVFRIVTKAPDLEQSAGWLFTSAATTQGGDASSVVEGMVNMPLIGGRLAVRAVAYKETDGGYIDDVGLAVTNVNHSVRKGWRVQARARLTDNWRLDAGLTDQRNDSDDTQYAQGGLEPFTRANQVREPHDNDFTQAFVSLDGRFDWGRLKWTSALVRHEVISRYDASRALPAITGGAVGAAALDDDNRIESVIHELTLTSPDTSKVDWLAGLFVAQGEQDVRLLLSASPSGPGSVVYDETRIDKQDELAIYGELTWPLSRSLDFTFGGRVARTRIAAQAVVLSPAPGARATFSGKLADTRWAPKAVLAFHPTARTLFYLQAAEGYRSGGFNTSGANGQVFGGPGSGPRPYRKFEGDELWSYEAGAKTSWLEGRLVARAALFQAKWVNVQADEFLGVGLPYTDNLGRGRNMGLELEAIYVTGRLHLGAQLTLNDPERTWAAAEAAGPSDGPLDGVPRFSGGVEIHYEHPLKDGLTSAFDARYAYVGPSRLTFHAVAAPSMGDYGAGRAAAALYTDRWRVSVFVDNPANSRGDTFAYGNPFAQGATRQITPQRPITVGMGLELRF</sequence>
<gene>
    <name evidence="15" type="ORF">OCL97_12490</name>
</gene>
<keyword evidence="9 11" id="KW-0472">Membrane</keyword>
<evidence type="ECO:0000256" key="10">
    <source>
        <dbReference type="ARBA" id="ARBA00023237"/>
    </source>
</evidence>
<dbReference type="InterPro" id="IPR036942">
    <property type="entry name" value="Beta-barrel_TonB_sf"/>
</dbReference>
<name>A0ABW6CNY6_9CAUL</name>
<evidence type="ECO:0000256" key="3">
    <source>
        <dbReference type="ARBA" id="ARBA00022452"/>
    </source>
</evidence>
<evidence type="ECO:0000256" key="7">
    <source>
        <dbReference type="ARBA" id="ARBA00023065"/>
    </source>
</evidence>
<keyword evidence="5 11" id="KW-0812">Transmembrane</keyword>
<keyword evidence="2 11" id="KW-0813">Transport</keyword>
<feature type="domain" description="TonB-dependent receptor plug" evidence="14">
    <location>
        <begin position="126"/>
        <end position="231"/>
    </location>
</feature>
<keyword evidence="16" id="KW-1185">Reference proteome</keyword>
<dbReference type="PANTHER" id="PTHR32552:SF81">
    <property type="entry name" value="TONB-DEPENDENT OUTER MEMBRANE RECEPTOR"/>
    <property type="match status" value="1"/>
</dbReference>
<keyword evidence="15" id="KW-0675">Receptor</keyword>
<evidence type="ECO:0000259" key="13">
    <source>
        <dbReference type="Pfam" id="PF00593"/>
    </source>
</evidence>
<accession>A0ABW6CNY6</accession>
<dbReference type="EMBL" id="JAOTJD010000022">
    <property type="protein sequence ID" value="MFD3264775.1"/>
    <property type="molecule type" value="Genomic_DNA"/>
</dbReference>
<keyword evidence="8 12" id="KW-0798">TonB box</keyword>
<evidence type="ECO:0000313" key="15">
    <source>
        <dbReference type="EMBL" id="MFD3264775.1"/>
    </source>
</evidence>
<dbReference type="Gene3D" id="3.55.50.30">
    <property type="match status" value="1"/>
</dbReference>
<keyword evidence="4" id="KW-0410">Iron transport</keyword>
<dbReference type="Proteomes" id="UP001598130">
    <property type="component" value="Unassembled WGS sequence"/>
</dbReference>
<organism evidence="15 16">
    <name type="scientific">Phenylobacterium ferrooxidans</name>
    <dbReference type="NCBI Taxonomy" id="2982689"/>
    <lineage>
        <taxon>Bacteria</taxon>
        <taxon>Pseudomonadati</taxon>
        <taxon>Pseudomonadota</taxon>
        <taxon>Alphaproteobacteria</taxon>
        <taxon>Caulobacterales</taxon>
        <taxon>Caulobacteraceae</taxon>
        <taxon>Phenylobacterium</taxon>
    </lineage>
</organism>
<keyword evidence="7" id="KW-0406">Ion transport</keyword>
<reference evidence="15 16" key="1">
    <citation type="submission" date="2022-09" db="EMBL/GenBank/DDBJ databases">
        <title>New species of Phenylobacterium.</title>
        <authorList>
            <person name="Mieszkin S."/>
        </authorList>
    </citation>
    <scope>NUCLEOTIDE SEQUENCE [LARGE SCALE GENOMIC DNA]</scope>
    <source>
        <strain evidence="15 16">HK31-G</strain>
    </source>
</reference>
<dbReference type="Pfam" id="PF07715">
    <property type="entry name" value="Plug"/>
    <property type="match status" value="1"/>
</dbReference>
<dbReference type="Gene3D" id="2.40.170.20">
    <property type="entry name" value="TonB-dependent receptor, beta-barrel domain"/>
    <property type="match status" value="1"/>
</dbReference>
<evidence type="ECO:0000256" key="9">
    <source>
        <dbReference type="ARBA" id="ARBA00023136"/>
    </source>
</evidence>
<dbReference type="InterPro" id="IPR039426">
    <property type="entry name" value="TonB-dep_rcpt-like"/>
</dbReference>
<keyword evidence="10 11" id="KW-0998">Cell outer membrane</keyword>
<dbReference type="SUPFAM" id="SSF56935">
    <property type="entry name" value="Porins"/>
    <property type="match status" value="1"/>
</dbReference>
<evidence type="ECO:0000256" key="5">
    <source>
        <dbReference type="ARBA" id="ARBA00022692"/>
    </source>
</evidence>
<evidence type="ECO:0000256" key="8">
    <source>
        <dbReference type="ARBA" id="ARBA00023077"/>
    </source>
</evidence>
<dbReference type="InterPro" id="IPR012910">
    <property type="entry name" value="Plug_dom"/>
</dbReference>
<evidence type="ECO:0000256" key="6">
    <source>
        <dbReference type="ARBA" id="ARBA00023004"/>
    </source>
</evidence>
<dbReference type="RefSeq" id="WP_377370348.1">
    <property type="nucleotide sequence ID" value="NZ_JAOTJD010000022.1"/>
</dbReference>
<keyword evidence="6" id="KW-0408">Iron</keyword>